<evidence type="ECO:0000313" key="4">
    <source>
        <dbReference type="Proteomes" id="UP000593994"/>
    </source>
</evidence>
<evidence type="ECO:0000259" key="2">
    <source>
        <dbReference type="Pfam" id="PF00501"/>
    </source>
</evidence>
<sequence length="563" mass="63120">MTYPYNNLENFTLHALLERSIKLYKDEPSFGMVGEKAMNYGEFMQKIDKTIDILRKNGISNGDKVVLLGENMPNWSVAYFAVTYFGGVIVPILVDFHQSEVHHIIRHSEAKAVFVSDKYISAIQECDNSEVELVIKLDNLLIVEPLTNKDYISRLKQRTKEFTQQIYKSSNEFTKPEEDDLCAIIYTSGTTGHSKGVMLSHKNLVTNAMSMHTKAKILKSDVLLSILPLAHTLECTVGLIVPVLHGCSVYYIDKAPTPSVLIKSLEIVKPTIMISVPLIIEKIYKNKILPNFTSSCIVKNLCKASFIRKKLNKIAGKKLIKFFGGRIRLFAIGGAPLSPSVEKFLIEAEFPYVVGYGLTETSPMLAASALGKATKLKSTGTAMAGVELKIKDKDPKSGEGEIVALSPSVMMGYYKDKEKTKEIMENGWILTGDLGYIDKDGFLFISGRSKNVIIGSSGENIYPEQIEAVINQNEAVLDSLVMEKNSQLVAKIHLDYDFIDKKFKTYNSSDTKAADDITKFLEEMRIDVNAQVSSFSRIIKFIEQRDPFVKTPTKKIKRYIYED</sequence>
<protein>
    <submittedName>
        <fullName evidence="3">AMP-binding protein</fullName>
    </submittedName>
</protein>
<feature type="domain" description="AMP-dependent synthetase/ligase" evidence="2">
    <location>
        <begin position="18"/>
        <end position="414"/>
    </location>
</feature>
<reference evidence="3 4" key="1">
    <citation type="submission" date="2020-05" db="EMBL/GenBank/DDBJ databases">
        <title>Sulfurimonas marisnigri, sp. nov., and Sulfurimonas baltica, sp. nov., manganese oxide reducing chemolithoautotrophs of the class Epsilonproteobacteria isolated from the pelagic redoxclines of the Black and Baltic Seas and emended description of the genus Sulfurimonas.</title>
        <authorList>
            <person name="Henkel J.V."/>
            <person name="Laudan C."/>
            <person name="Werner J."/>
            <person name="Neu T."/>
            <person name="Plewe S."/>
            <person name="Sproer C."/>
            <person name="Bunk B."/>
            <person name="Schulz-Vogt H.N."/>
        </authorList>
    </citation>
    <scope>NUCLEOTIDE SEQUENCE [LARGE SCALE GENOMIC DNA]</scope>
    <source>
        <strain evidence="3 4">GD2</strain>
    </source>
</reference>
<dbReference type="GO" id="GO:0004467">
    <property type="term" value="F:long-chain fatty acid-CoA ligase activity"/>
    <property type="evidence" value="ECO:0007669"/>
    <property type="project" value="UniProtKB-EC"/>
</dbReference>
<keyword evidence="4" id="KW-1185">Reference proteome</keyword>
<dbReference type="PANTHER" id="PTHR43272">
    <property type="entry name" value="LONG-CHAIN-FATTY-ACID--COA LIGASE"/>
    <property type="match status" value="1"/>
</dbReference>
<dbReference type="AlphaFoldDB" id="A0A7S7LX29"/>
<dbReference type="KEGG" id="sbal:HUE88_05435"/>
<gene>
    <name evidence="3" type="ORF">HUE88_05435</name>
</gene>
<dbReference type="Pfam" id="PF00501">
    <property type="entry name" value="AMP-binding"/>
    <property type="match status" value="1"/>
</dbReference>
<dbReference type="Proteomes" id="UP000593994">
    <property type="component" value="Chromosome"/>
</dbReference>
<comment type="catalytic activity">
    <reaction evidence="1">
        <text>a long-chain fatty acid + ATP + CoA = a long-chain fatty acyl-CoA + AMP + diphosphate</text>
        <dbReference type="Rhea" id="RHEA:15421"/>
        <dbReference type="ChEBI" id="CHEBI:30616"/>
        <dbReference type="ChEBI" id="CHEBI:33019"/>
        <dbReference type="ChEBI" id="CHEBI:57287"/>
        <dbReference type="ChEBI" id="CHEBI:57560"/>
        <dbReference type="ChEBI" id="CHEBI:83139"/>
        <dbReference type="ChEBI" id="CHEBI:456215"/>
        <dbReference type="EC" id="6.2.1.3"/>
    </reaction>
    <physiologicalReaction direction="left-to-right" evidence="1">
        <dbReference type="Rhea" id="RHEA:15422"/>
    </physiologicalReaction>
</comment>
<dbReference type="PANTHER" id="PTHR43272:SF52">
    <property type="entry name" value="AMP-DEPENDENT SYNTHETASE_LIGASE DOMAIN-CONTAINING PROTEIN"/>
    <property type="match status" value="1"/>
</dbReference>
<dbReference type="SUPFAM" id="SSF56801">
    <property type="entry name" value="Acetyl-CoA synthetase-like"/>
    <property type="match status" value="1"/>
</dbReference>
<dbReference type="Gene3D" id="3.40.50.12780">
    <property type="entry name" value="N-terminal domain of ligase-like"/>
    <property type="match status" value="1"/>
</dbReference>
<evidence type="ECO:0000256" key="1">
    <source>
        <dbReference type="ARBA" id="ARBA00024484"/>
    </source>
</evidence>
<dbReference type="InterPro" id="IPR045851">
    <property type="entry name" value="AMP-bd_C_sf"/>
</dbReference>
<dbReference type="EMBL" id="CP054492">
    <property type="protein sequence ID" value="QOY53124.1"/>
    <property type="molecule type" value="Genomic_DNA"/>
</dbReference>
<proteinExistence type="predicted"/>
<evidence type="ECO:0000313" key="3">
    <source>
        <dbReference type="EMBL" id="QOY53124.1"/>
    </source>
</evidence>
<dbReference type="GO" id="GO:0016020">
    <property type="term" value="C:membrane"/>
    <property type="evidence" value="ECO:0007669"/>
    <property type="project" value="TreeGrafter"/>
</dbReference>
<dbReference type="Gene3D" id="3.30.300.30">
    <property type="match status" value="1"/>
</dbReference>
<dbReference type="InterPro" id="IPR042099">
    <property type="entry name" value="ANL_N_sf"/>
</dbReference>
<organism evidence="3 4">
    <name type="scientific">Candidatus Sulfurimonas baltica</name>
    <dbReference type="NCBI Taxonomy" id="2740404"/>
    <lineage>
        <taxon>Bacteria</taxon>
        <taxon>Pseudomonadati</taxon>
        <taxon>Campylobacterota</taxon>
        <taxon>Epsilonproteobacteria</taxon>
        <taxon>Campylobacterales</taxon>
        <taxon>Sulfurimonadaceae</taxon>
        <taxon>Sulfurimonas</taxon>
    </lineage>
</organism>
<dbReference type="RefSeq" id="WP_194371885.1">
    <property type="nucleotide sequence ID" value="NZ_CP054492.1"/>
</dbReference>
<dbReference type="InterPro" id="IPR020845">
    <property type="entry name" value="AMP-binding_CS"/>
</dbReference>
<dbReference type="PROSITE" id="PS00455">
    <property type="entry name" value="AMP_BINDING"/>
    <property type="match status" value="1"/>
</dbReference>
<name>A0A7S7LX29_9BACT</name>
<dbReference type="InterPro" id="IPR000873">
    <property type="entry name" value="AMP-dep_synth/lig_dom"/>
</dbReference>
<accession>A0A7S7LX29</accession>